<feature type="domain" description="Transposase DDE" evidence="1">
    <location>
        <begin position="95"/>
        <end position="240"/>
    </location>
</feature>
<name>A0A6J4VIX5_9CYAN</name>
<sequence>MMTKAEVTQGRPIRSKGFAPTLSDSEVLTMEIVAEYQGIDTDQAIWQYFRRHWLAWFPGLRSRCAFVRQAANLWQYKAMLQHHLATRLGALNEPVHLVDGIPIPLCGFSRAPSCRSFKGVAAYGYCAAKKQTYYGFHGHLLISATGVITQFSLSPANGSEREALWEMVHSIHGLLVGDKGYLSTPLQHELRQVGIQLETALRANMHDSRPPAWVALLKRLRRLIETVIGQLVERFSIEKVWARDQWHLTSRINRKLLAHTVCRWLNRFSPNPLQFEQLVAA</sequence>
<evidence type="ECO:0000259" key="1">
    <source>
        <dbReference type="Pfam" id="PF13612"/>
    </source>
</evidence>
<evidence type="ECO:0000313" key="2">
    <source>
        <dbReference type="EMBL" id="CAA9577611.1"/>
    </source>
</evidence>
<dbReference type="InterPro" id="IPR025668">
    <property type="entry name" value="Tnp_DDE_dom"/>
</dbReference>
<gene>
    <name evidence="2" type="ORF">AVDCRST_MAG81-2460</name>
</gene>
<dbReference type="EMBL" id="CADCWO010000137">
    <property type="protein sequence ID" value="CAA9577611.1"/>
    <property type="molecule type" value="Genomic_DNA"/>
</dbReference>
<reference evidence="2" key="1">
    <citation type="submission" date="2020-02" db="EMBL/GenBank/DDBJ databases">
        <authorList>
            <person name="Meier V. D."/>
        </authorList>
    </citation>
    <scope>NUCLEOTIDE SEQUENCE</scope>
    <source>
        <strain evidence="2">AVDCRST_MAG81</strain>
    </source>
</reference>
<dbReference type="Pfam" id="PF13612">
    <property type="entry name" value="DDE_Tnp_1_3"/>
    <property type="match status" value="1"/>
</dbReference>
<organism evidence="2">
    <name type="scientific">uncultured Synechococcales cyanobacterium</name>
    <dbReference type="NCBI Taxonomy" id="1936017"/>
    <lineage>
        <taxon>Bacteria</taxon>
        <taxon>Bacillati</taxon>
        <taxon>Cyanobacteriota</taxon>
        <taxon>Cyanophyceae</taxon>
        <taxon>Synechococcales</taxon>
        <taxon>environmental samples</taxon>
    </lineage>
</organism>
<dbReference type="NCBIfam" id="NF033520">
    <property type="entry name" value="transpos_IS982"/>
    <property type="match status" value="1"/>
</dbReference>
<accession>A0A6J4VIX5</accession>
<proteinExistence type="predicted"/>
<dbReference type="AlphaFoldDB" id="A0A6J4VIX5"/>
<protein>
    <submittedName>
        <fullName evidence="2">Transposase</fullName>
    </submittedName>
</protein>